<dbReference type="Pfam" id="PF00102">
    <property type="entry name" value="Y_phosphatase"/>
    <property type="match status" value="1"/>
</dbReference>
<dbReference type="Gene3D" id="3.90.190.10">
    <property type="entry name" value="Protein tyrosine phosphatase superfamily"/>
    <property type="match status" value="1"/>
</dbReference>
<reference evidence="3" key="2">
    <citation type="submission" date="2018-07" db="EMBL/GenBank/DDBJ databases">
        <authorList>
            <person name="Quirk P.G."/>
            <person name="Krulwich T.A."/>
        </authorList>
    </citation>
    <scope>NUCLEOTIDE SEQUENCE</scope>
</reference>
<reference evidence="2" key="1">
    <citation type="submission" date="2018-04" db="EMBL/GenBank/DDBJ databases">
        <authorList>
            <person name="Go L.Y."/>
            <person name="Mitchell J.A."/>
        </authorList>
    </citation>
    <scope>NUCLEOTIDE SEQUENCE</scope>
    <source>
        <tissue evidence="2">Whole organism</tissue>
    </source>
</reference>
<dbReference type="EMBL" id="UFQS01001663">
    <property type="protein sequence ID" value="SSX11778.1"/>
    <property type="molecule type" value="Genomic_DNA"/>
</dbReference>
<dbReference type="EMBL" id="UFQT01001663">
    <property type="protein sequence ID" value="SSX31343.1"/>
    <property type="molecule type" value="Genomic_DNA"/>
</dbReference>
<dbReference type="SMART" id="SM00404">
    <property type="entry name" value="PTPc_motif"/>
    <property type="match status" value="1"/>
</dbReference>
<sequence>MYHSPNWPDLSQPESVFEFIQTVYNTPHNFEKGPIAVVDRFGGAHACTFCIISTIAMELEYDNTANIFMHAKLYHNKRPGIWMSIEDIRHIYSIAYYCPNNLNLLNATSLRTEFDDIAVATPDLFSKICSNGSTSRVEKLNNLVNEEITDSKHIHETDLTVIDDTSQQH</sequence>
<protein>
    <submittedName>
        <fullName evidence="2">CSON003559 protein</fullName>
    </submittedName>
</protein>
<accession>A0A336L1P1</accession>
<evidence type="ECO:0000259" key="1">
    <source>
        <dbReference type="PROSITE" id="PS50055"/>
    </source>
</evidence>
<organism evidence="2">
    <name type="scientific">Culicoides sonorensis</name>
    <name type="common">Biting midge</name>
    <dbReference type="NCBI Taxonomy" id="179676"/>
    <lineage>
        <taxon>Eukaryota</taxon>
        <taxon>Metazoa</taxon>
        <taxon>Ecdysozoa</taxon>
        <taxon>Arthropoda</taxon>
        <taxon>Hexapoda</taxon>
        <taxon>Insecta</taxon>
        <taxon>Pterygota</taxon>
        <taxon>Neoptera</taxon>
        <taxon>Endopterygota</taxon>
        <taxon>Diptera</taxon>
        <taxon>Nematocera</taxon>
        <taxon>Chironomoidea</taxon>
        <taxon>Ceratopogonidae</taxon>
        <taxon>Ceratopogoninae</taxon>
        <taxon>Culicoides</taxon>
        <taxon>Monoculicoides</taxon>
    </lineage>
</organism>
<dbReference type="InterPro" id="IPR029021">
    <property type="entry name" value="Prot-tyrosine_phosphatase-like"/>
</dbReference>
<dbReference type="GO" id="GO:0004725">
    <property type="term" value="F:protein tyrosine phosphatase activity"/>
    <property type="evidence" value="ECO:0007669"/>
    <property type="project" value="InterPro"/>
</dbReference>
<dbReference type="SUPFAM" id="SSF52799">
    <property type="entry name" value="(Phosphotyrosine protein) phosphatases II"/>
    <property type="match status" value="1"/>
</dbReference>
<dbReference type="AlphaFoldDB" id="A0A336L1P1"/>
<dbReference type="PROSITE" id="PS50055">
    <property type="entry name" value="TYR_PHOSPHATASE_PTP"/>
    <property type="match status" value="1"/>
</dbReference>
<gene>
    <name evidence="2" type="primary">CSON003559</name>
</gene>
<dbReference type="InterPro" id="IPR003595">
    <property type="entry name" value="Tyr_Pase_cat"/>
</dbReference>
<evidence type="ECO:0000313" key="2">
    <source>
        <dbReference type="EMBL" id="SSX11778.1"/>
    </source>
</evidence>
<dbReference type="InterPro" id="IPR000242">
    <property type="entry name" value="PTP_cat"/>
</dbReference>
<proteinExistence type="predicted"/>
<feature type="domain" description="Tyrosine-protein phosphatase" evidence="1">
    <location>
        <begin position="1"/>
        <end position="98"/>
    </location>
</feature>
<evidence type="ECO:0000313" key="3">
    <source>
        <dbReference type="EMBL" id="SSX31343.1"/>
    </source>
</evidence>
<dbReference type="VEuPathDB" id="VectorBase:CSON003559"/>
<name>A0A336L1P1_CULSO</name>